<protein>
    <submittedName>
        <fullName evidence="1">Uncharacterized protein</fullName>
    </submittedName>
</protein>
<comment type="caution">
    <text evidence="1">The sequence shown here is derived from an EMBL/GenBank/DDBJ whole genome shotgun (WGS) entry which is preliminary data.</text>
</comment>
<evidence type="ECO:0000313" key="2">
    <source>
        <dbReference type="Proteomes" id="UP000003874"/>
    </source>
</evidence>
<sequence length="71" mass="8268">MEQKKNNNEQSEKQQNSEKRAFNKMSLLAEAMSETFLYIHFSLFGVTNTTKGREFIPAFTPNLLKITLILR</sequence>
<proteinExistence type="predicted"/>
<dbReference type="AlphaFoldDB" id="E6MNS1"/>
<dbReference type="Proteomes" id="UP000003874">
    <property type="component" value="Unassembled WGS sequence"/>
</dbReference>
<dbReference type="EMBL" id="AEQO01000111">
    <property type="protein sequence ID" value="EFV04771.1"/>
    <property type="molecule type" value="Genomic_DNA"/>
</dbReference>
<name>E6MNS1_9BACT</name>
<evidence type="ECO:0000313" key="1">
    <source>
        <dbReference type="EMBL" id="EFV04771.1"/>
    </source>
</evidence>
<dbReference type="RefSeq" id="WP_007134407.1">
    <property type="nucleotide sequence ID" value="NZ_GL629647.1"/>
</dbReference>
<accession>E6MNS1</accession>
<gene>
    <name evidence="1" type="ORF">HMPREF9420_1139</name>
</gene>
<keyword evidence="2" id="KW-1185">Reference proteome</keyword>
<organism evidence="1 2">
    <name type="scientific">Segatella salivae DSM 15606</name>
    <dbReference type="NCBI Taxonomy" id="888832"/>
    <lineage>
        <taxon>Bacteria</taxon>
        <taxon>Pseudomonadati</taxon>
        <taxon>Bacteroidota</taxon>
        <taxon>Bacteroidia</taxon>
        <taxon>Bacteroidales</taxon>
        <taxon>Prevotellaceae</taxon>
        <taxon>Segatella</taxon>
    </lineage>
</organism>
<dbReference type="HOGENOM" id="CLU_2736718_0_0_10"/>
<reference evidence="1 2" key="1">
    <citation type="submission" date="2010-12" db="EMBL/GenBank/DDBJ databases">
        <authorList>
            <person name="Muzny D."/>
            <person name="Qin X."/>
            <person name="Deng J."/>
            <person name="Jiang H."/>
            <person name="Liu Y."/>
            <person name="Qu J."/>
            <person name="Song X.-Z."/>
            <person name="Zhang L."/>
            <person name="Thornton R."/>
            <person name="Coyle M."/>
            <person name="Francisco L."/>
            <person name="Jackson L."/>
            <person name="Javaid M."/>
            <person name="Korchina V."/>
            <person name="Kovar C."/>
            <person name="Mata R."/>
            <person name="Mathew T."/>
            <person name="Ngo R."/>
            <person name="Nguyen L."/>
            <person name="Nguyen N."/>
            <person name="Okwuonu G."/>
            <person name="Ongeri F."/>
            <person name="Pham C."/>
            <person name="Simmons D."/>
            <person name="Wilczek-Boney K."/>
            <person name="Hale W."/>
            <person name="Jakkamsetti A."/>
            <person name="Pham P."/>
            <person name="Ruth R."/>
            <person name="San Lucas F."/>
            <person name="Warren J."/>
            <person name="Zhang J."/>
            <person name="Zhao Z."/>
            <person name="Zhou C."/>
            <person name="Zhu D."/>
            <person name="Lee S."/>
            <person name="Bess C."/>
            <person name="Blankenburg K."/>
            <person name="Forbes L."/>
            <person name="Fu Q."/>
            <person name="Gubbala S."/>
            <person name="Hirani K."/>
            <person name="Jayaseelan J.C."/>
            <person name="Lara F."/>
            <person name="Munidasa M."/>
            <person name="Palculict T."/>
            <person name="Patil S."/>
            <person name="Pu L.-L."/>
            <person name="Saada N."/>
            <person name="Tang L."/>
            <person name="Weissenberger G."/>
            <person name="Zhu Y."/>
            <person name="Hemphill L."/>
            <person name="Shang Y."/>
            <person name="Youmans B."/>
            <person name="Ayvaz T."/>
            <person name="Ross M."/>
            <person name="Santibanez J."/>
            <person name="Aqrawi P."/>
            <person name="Gross S."/>
            <person name="Joshi V."/>
            <person name="Fowler G."/>
            <person name="Nazareth L."/>
            <person name="Reid J."/>
            <person name="Worley K."/>
            <person name="Petrosino J."/>
            <person name="Highlander S."/>
            <person name="Gibbs R."/>
        </authorList>
    </citation>
    <scope>NUCLEOTIDE SEQUENCE [LARGE SCALE GENOMIC DNA]</scope>
    <source>
        <strain evidence="1 2">DSM 15606</strain>
    </source>
</reference>